<dbReference type="PANTHER" id="PTHR35529">
    <property type="entry name" value="MANGANESE EFFLUX PUMP MNTP-RELATED"/>
    <property type="match status" value="1"/>
</dbReference>
<gene>
    <name evidence="6" type="primary">mntP_2</name>
    <name evidence="6" type="ORF">CLORY_43710</name>
</gene>
<dbReference type="NCBIfam" id="TIGR02840">
    <property type="entry name" value="spore_YtaF"/>
    <property type="match status" value="1"/>
</dbReference>
<dbReference type="InterPro" id="IPR003810">
    <property type="entry name" value="Mntp/YtaF"/>
</dbReference>
<keyword evidence="2 5" id="KW-0812">Transmembrane</keyword>
<sequence>MSFLASFLFAFTANIDNFTVGAAYGIKKVKINLTGNFIIAIITAAGTLISMVIGTSIQKFLPAKFNNMIGSVMVIAIGMYFIIDYFKHKDVATDNAPDNESIDYGTVMKDPIKADRDYSGNIDKKESVLLGTALAINNFGMGVGASMSGMDIWKTSIFAFVLSLVMFNVGYIIGNKMLSNILGKYGTLISGILTVLLGIYEFIF</sequence>
<reference evidence="6 7" key="1">
    <citation type="submission" date="2017-03" db="EMBL/GenBank/DDBJ databases">
        <title>Genome sequence of Clostridium oryzae DSM 28571.</title>
        <authorList>
            <person name="Poehlein A."/>
            <person name="Daniel R."/>
        </authorList>
    </citation>
    <scope>NUCLEOTIDE SEQUENCE [LARGE SCALE GENOMIC DNA]</scope>
    <source>
        <strain evidence="6 7">DSM 28571</strain>
    </source>
</reference>
<proteinExistence type="predicted"/>
<evidence type="ECO:0000313" key="7">
    <source>
        <dbReference type="Proteomes" id="UP000190080"/>
    </source>
</evidence>
<dbReference type="InterPro" id="IPR014205">
    <property type="entry name" value="Spore_YtaF"/>
</dbReference>
<feature type="transmembrane region" description="Helical" evidence="5">
    <location>
        <begin position="185"/>
        <end position="203"/>
    </location>
</feature>
<accession>A0A1V4I7Y1</accession>
<dbReference type="Proteomes" id="UP000190080">
    <property type="component" value="Unassembled WGS sequence"/>
</dbReference>
<dbReference type="Pfam" id="PF02659">
    <property type="entry name" value="Mntp"/>
    <property type="match status" value="1"/>
</dbReference>
<comment type="caution">
    <text evidence="6">The sequence shown here is derived from an EMBL/GenBank/DDBJ whole genome shotgun (WGS) entry which is preliminary data.</text>
</comment>
<dbReference type="EMBL" id="MZGV01000106">
    <property type="protein sequence ID" value="OPJ55725.1"/>
    <property type="molecule type" value="Genomic_DNA"/>
</dbReference>
<evidence type="ECO:0000256" key="3">
    <source>
        <dbReference type="ARBA" id="ARBA00022989"/>
    </source>
</evidence>
<keyword evidence="7" id="KW-1185">Reference proteome</keyword>
<keyword evidence="3 5" id="KW-1133">Transmembrane helix</keyword>
<keyword evidence="1" id="KW-1003">Cell membrane</keyword>
<feature type="transmembrane region" description="Helical" evidence="5">
    <location>
        <begin position="152"/>
        <end position="173"/>
    </location>
</feature>
<name>A0A1V4I7Y1_9CLOT</name>
<evidence type="ECO:0000256" key="5">
    <source>
        <dbReference type="SAM" id="Phobius"/>
    </source>
</evidence>
<keyword evidence="4 5" id="KW-0472">Membrane</keyword>
<feature type="transmembrane region" description="Helical" evidence="5">
    <location>
        <begin position="65"/>
        <end position="83"/>
    </location>
</feature>
<evidence type="ECO:0000256" key="4">
    <source>
        <dbReference type="ARBA" id="ARBA00023136"/>
    </source>
</evidence>
<evidence type="ECO:0000256" key="2">
    <source>
        <dbReference type="ARBA" id="ARBA00022692"/>
    </source>
</evidence>
<organism evidence="6 7">
    <name type="scientific">Clostridium oryzae</name>
    <dbReference type="NCBI Taxonomy" id="1450648"/>
    <lineage>
        <taxon>Bacteria</taxon>
        <taxon>Bacillati</taxon>
        <taxon>Bacillota</taxon>
        <taxon>Clostridia</taxon>
        <taxon>Eubacteriales</taxon>
        <taxon>Clostridiaceae</taxon>
        <taxon>Clostridium</taxon>
    </lineage>
</organism>
<dbReference type="STRING" id="1450648.CLORY_43710"/>
<evidence type="ECO:0000313" key="6">
    <source>
        <dbReference type="EMBL" id="OPJ55725.1"/>
    </source>
</evidence>
<protein>
    <submittedName>
        <fullName evidence="6">Manganese efflux pump MntP</fullName>
    </submittedName>
</protein>
<dbReference type="RefSeq" id="WP_169911716.1">
    <property type="nucleotide sequence ID" value="NZ_MZGV01000106.1"/>
</dbReference>
<feature type="transmembrane region" description="Helical" evidence="5">
    <location>
        <begin position="35"/>
        <end position="53"/>
    </location>
</feature>
<dbReference type="AlphaFoldDB" id="A0A1V4I7Y1"/>
<dbReference type="PANTHER" id="PTHR35529:SF2">
    <property type="entry name" value="SPORULATION PROTEIN YTAF-RELATED"/>
    <property type="match status" value="1"/>
</dbReference>
<evidence type="ECO:0000256" key="1">
    <source>
        <dbReference type="ARBA" id="ARBA00022475"/>
    </source>
</evidence>